<dbReference type="EC" id="1.-.-.-" evidence="17"/>
<dbReference type="EMBL" id="BSXU01001555">
    <property type="protein sequence ID" value="GMG28707.1"/>
    <property type="molecule type" value="Genomic_DNA"/>
</dbReference>
<sequence length="335" mass="38777">MSATAALNKIVQDWTPLSSKNRRSIHNYLNSSLPTAGPTVLVDLLPVEEQDDVFISKPAYPHPGYDSEQMYNIQIEHRQPIGLIDYIAFYFLRLLRNLFDYMTGYTEPQDKSEQIAIANGAERMTVEKWMARFIVLESVAGIPGSVAGCLRHLRSLRRFRRDMAWIETLHDEAYNEKMHLLTFLKIAKPTLLTRVSIYALQIVFAFFFTLVYFIYPNICHRFVGYLEEEAVKTYTRCIDDMELGLTPDLSNLQVPQIAIDYWNLSIDANFYVLIQYIRADEAKHREVNHTFANLETRGNDRNPFALHIEAANVPQPSKTLENHRGVGWEREDLIL</sequence>
<keyword evidence="20" id="KW-1185">Reference proteome</keyword>
<feature type="binding site" evidence="16">
    <location>
        <position position="176"/>
    </location>
    <ligand>
        <name>Fe cation</name>
        <dbReference type="ChEBI" id="CHEBI:24875"/>
        <label>1</label>
    </ligand>
</feature>
<feature type="binding site" evidence="16">
    <location>
        <position position="284"/>
    </location>
    <ligand>
        <name>Fe cation</name>
        <dbReference type="ChEBI" id="CHEBI:24875"/>
        <label>2</label>
    </ligand>
</feature>
<feature type="binding site" evidence="16">
    <location>
        <position position="281"/>
    </location>
    <ligand>
        <name>Fe cation</name>
        <dbReference type="ChEBI" id="CHEBI:24875"/>
        <label>1</label>
    </ligand>
</feature>
<dbReference type="PANTHER" id="PTHR31803:SF3">
    <property type="entry name" value="ALTERNATIVE OXIDASE"/>
    <property type="match status" value="1"/>
</dbReference>
<dbReference type="Pfam" id="PF01786">
    <property type="entry name" value="AOX"/>
    <property type="match status" value="1"/>
</dbReference>
<evidence type="ECO:0000256" key="5">
    <source>
        <dbReference type="ARBA" id="ARBA00022692"/>
    </source>
</evidence>
<evidence type="ECO:0000256" key="4">
    <source>
        <dbReference type="ARBA" id="ARBA00022660"/>
    </source>
</evidence>
<dbReference type="PANTHER" id="PTHR31803">
    <property type="entry name" value="ALTERNATIVE OXIDASE"/>
    <property type="match status" value="1"/>
</dbReference>
<keyword evidence="10 18" id="KW-1133">Transmembrane helix</keyword>
<dbReference type="GO" id="GO:0010230">
    <property type="term" value="P:alternative respiration"/>
    <property type="evidence" value="ECO:0007669"/>
    <property type="project" value="TreeGrafter"/>
</dbReference>
<keyword evidence="12 16" id="KW-0408">Iron</keyword>
<keyword evidence="8" id="KW-0809">Transit peptide</keyword>
<reference evidence="19" key="1">
    <citation type="submission" date="2023-04" db="EMBL/GenBank/DDBJ databases">
        <title>Ambrosiozyma monospora NBRC 1965.</title>
        <authorList>
            <person name="Ichikawa N."/>
            <person name="Sato H."/>
            <person name="Tonouchi N."/>
        </authorList>
    </citation>
    <scope>NUCLEOTIDE SEQUENCE</scope>
    <source>
        <strain evidence="19">NBRC 1965</strain>
    </source>
</reference>
<feature type="binding site" evidence="16">
    <location>
        <position position="281"/>
    </location>
    <ligand>
        <name>Fe cation</name>
        <dbReference type="ChEBI" id="CHEBI:24875"/>
        <label>2</label>
    </ligand>
</feature>
<protein>
    <recommendedName>
        <fullName evidence="17">Alternative oxidase</fullName>
        <ecNumber evidence="17">1.-.-.-</ecNumber>
    </recommendedName>
</protein>
<evidence type="ECO:0000256" key="8">
    <source>
        <dbReference type="ARBA" id="ARBA00022946"/>
    </source>
</evidence>
<keyword evidence="5 17" id="KW-0812">Transmembrane</keyword>
<evidence type="ECO:0000256" key="13">
    <source>
        <dbReference type="ARBA" id="ARBA00023128"/>
    </source>
</evidence>
<feature type="binding site" evidence="16">
    <location>
        <position position="137"/>
    </location>
    <ligand>
        <name>Fe cation</name>
        <dbReference type="ChEBI" id="CHEBI:24875"/>
        <label>1</label>
    </ligand>
</feature>
<comment type="subcellular location">
    <subcellularLocation>
        <location evidence="1">Mitochondrion inner membrane</location>
    </subcellularLocation>
</comment>
<dbReference type="Proteomes" id="UP001165063">
    <property type="component" value="Unassembled WGS sequence"/>
</dbReference>
<accession>A0A9W6YRR8</accession>
<keyword evidence="14 17" id="KW-0472">Membrane</keyword>
<dbReference type="PIRSF" id="PIRSF005229">
    <property type="entry name" value="AOX"/>
    <property type="match status" value="1"/>
</dbReference>
<evidence type="ECO:0000256" key="15">
    <source>
        <dbReference type="ARBA" id="ARBA00025285"/>
    </source>
</evidence>
<keyword evidence="4 17" id="KW-0679">Respiratory chain</keyword>
<dbReference type="Gene3D" id="1.20.1260.140">
    <property type="entry name" value="Alternative oxidase"/>
    <property type="match status" value="1"/>
</dbReference>
<evidence type="ECO:0000256" key="6">
    <source>
        <dbReference type="ARBA" id="ARBA00022723"/>
    </source>
</evidence>
<feature type="transmembrane region" description="Helical" evidence="18">
    <location>
        <begin position="195"/>
        <end position="215"/>
    </location>
</feature>
<keyword evidence="3" id="KW-0813">Transport</keyword>
<keyword evidence="13" id="KW-0496">Mitochondrion</keyword>
<evidence type="ECO:0000256" key="12">
    <source>
        <dbReference type="ARBA" id="ARBA00023004"/>
    </source>
</evidence>
<name>A0A9W6YRR8_AMBMO</name>
<evidence type="ECO:0000256" key="17">
    <source>
        <dbReference type="RuleBase" id="RU003779"/>
    </source>
</evidence>
<dbReference type="GO" id="GO:0005743">
    <property type="term" value="C:mitochondrial inner membrane"/>
    <property type="evidence" value="ECO:0007669"/>
    <property type="project" value="UniProtKB-SubCell"/>
</dbReference>
<comment type="similarity">
    <text evidence="2 17">Belongs to the alternative oxidase family.</text>
</comment>
<dbReference type="InterPro" id="IPR002680">
    <property type="entry name" value="AOX"/>
</dbReference>
<comment type="cofactor">
    <cofactor evidence="16 17">
        <name>Fe cation</name>
        <dbReference type="ChEBI" id="CHEBI:24875"/>
    </cofactor>
    <text evidence="16 17">Binds 2 iron ions per subunit.</text>
</comment>
<proteinExistence type="inferred from homology"/>
<keyword evidence="6 16" id="KW-0479">Metal-binding</keyword>
<dbReference type="OrthoDB" id="16906at2759"/>
<evidence type="ECO:0000256" key="11">
    <source>
        <dbReference type="ARBA" id="ARBA00023002"/>
    </source>
</evidence>
<evidence type="ECO:0000256" key="16">
    <source>
        <dbReference type="PIRSR" id="PIRSR005229-1"/>
    </source>
</evidence>
<evidence type="ECO:0000256" key="9">
    <source>
        <dbReference type="ARBA" id="ARBA00022982"/>
    </source>
</evidence>
<comment type="function">
    <text evidence="15">Catalyzes cyanide-resistant oxygen consumption. May increase respiration when the cytochrome respiratory pathway is restricted, or in response to low temperatures.</text>
</comment>
<dbReference type="GO" id="GO:0098803">
    <property type="term" value="C:respiratory chain complex"/>
    <property type="evidence" value="ECO:0007669"/>
    <property type="project" value="UniProtKB-UniRule"/>
</dbReference>
<feature type="binding site" evidence="16">
    <location>
        <position position="227"/>
    </location>
    <ligand>
        <name>Fe cation</name>
        <dbReference type="ChEBI" id="CHEBI:24875"/>
        <label>2</label>
    </ligand>
</feature>
<keyword evidence="9 17" id="KW-0249">Electron transport</keyword>
<comment type="caution">
    <text evidence="19">The sequence shown here is derived from an EMBL/GenBank/DDBJ whole genome shotgun (WGS) entry which is preliminary data.</text>
</comment>
<keyword evidence="7" id="KW-0999">Mitochondrion inner membrane</keyword>
<gene>
    <name evidence="19" type="ORF">Amon01_000361600</name>
</gene>
<dbReference type="GO" id="GO:0046872">
    <property type="term" value="F:metal ion binding"/>
    <property type="evidence" value="ECO:0007669"/>
    <property type="project" value="UniProtKB-UniRule"/>
</dbReference>
<evidence type="ECO:0000256" key="2">
    <source>
        <dbReference type="ARBA" id="ARBA00008388"/>
    </source>
</evidence>
<evidence type="ECO:0000256" key="7">
    <source>
        <dbReference type="ARBA" id="ARBA00022792"/>
    </source>
</evidence>
<keyword evidence="11 17" id="KW-0560">Oxidoreductase</keyword>
<dbReference type="AlphaFoldDB" id="A0A9W6YRR8"/>
<dbReference type="InterPro" id="IPR038659">
    <property type="entry name" value="AOX_sf"/>
</dbReference>
<dbReference type="GO" id="GO:0009916">
    <property type="term" value="F:alternative oxidase activity"/>
    <property type="evidence" value="ECO:0007669"/>
    <property type="project" value="UniProtKB-UniRule"/>
</dbReference>
<evidence type="ECO:0000313" key="19">
    <source>
        <dbReference type="EMBL" id="GMG28707.1"/>
    </source>
</evidence>
<feature type="binding site" evidence="16">
    <location>
        <position position="176"/>
    </location>
    <ligand>
        <name>Fe cation</name>
        <dbReference type="ChEBI" id="CHEBI:24875"/>
        <label>2</label>
    </ligand>
</feature>
<evidence type="ECO:0000256" key="14">
    <source>
        <dbReference type="ARBA" id="ARBA00023136"/>
    </source>
</evidence>
<evidence type="ECO:0000256" key="3">
    <source>
        <dbReference type="ARBA" id="ARBA00022448"/>
    </source>
</evidence>
<evidence type="ECO:0000256" key="1">
    <source>
        <dbReference type="ARBA" id="ARBA00004273"/>
    </source>
</evidence>
<organism evidence="19 20">
    <name type="scientific">Ambrosiozyma monospora</name>
    <name type="common">Yeast</name>
    <name type="synonym">Endomycopsis monosporus</name>
    <dbReference type="NCBI Taxonomy" id="43982"/>
    <lineage>
        <taxon>Eukaryota</taxon>
        <taxon>Fungi</taxon>
        <taxon>Dikarya</taxon>
        <taxon>Ascomycota</taxon>
        <taxon>Saccharomycotina</taxon>
        <taxon>Pichiomycetes</taxon>
        <taxon>Pichiales</taxon>
        <taxon>Pichiaceae</taxon>
        <taxon>Ambrosiozyma</taxon>
    </lineage>
</organism>
<evidence type="ECO:0000256" key="18">
    <source>
        <dbReference type="SAM" id="Phobius"/>
    </source>
</evidence>
<dbReference type="FunFam" id="1.20.1260.140:FF:000002">
    <property type="entry name" value="Alternative oxidase"/>
    <property type="match status" value="1"/>
</dbReference>
<evidence type="ECO:0000256" key="10">
    <source>
        <dbReference type="ARBA" id="ARBA00022989"/>
    </source>
</evidence>
<feature type="binding site" evidence="16">
    <location>
        <position position="179"/>
    </location>
    <ligand>
        <name>Fe cation</name>
        <dbReference type="ChEBI" id="CHEBI:24875"/>
        <label>1</label>
    </ligand>
</feature>
<evidence type="ECO:0000313" key="20">
    <source>
        <dbReference type="Proteomes" id="UP001165063"/>
    </source>
</evidence>